<protein>
    <submittedName>
        <fullName evidence="2">Glycosyltransferase</fullName>
    </submittedName>
</protein>
<dbReference type="InterPro" id="IPR029044">
    <property type="entry name" value="Nucleotide-diphossugar_trans"/>
</dbReference>
<dbReference type="SUPFAM" id="SSF53448">
    <property type="entry name" value="Nucleotide-diphospho-sugar transferases"/>
    <property type="match status" value="1"/>
</dbReference>
<dbReference type="OrthoDB" id="9788101at2"/>
<evidence type="ECO:0000313" key="3">
    <source>
        <dbReference type="Proteomes" id="UP000267585"/>
    </source>
</evidence>
<comment type="caution">
    <text evidence="2">The sequence shown here is derived from an EMBL/GenBank/DDBJ whole genome shotgun (WGS) entry which is preliminary data.</text>
</comment>
<proteinExistence type="predicted"/>
<sequence>MKISIITASYNSAKTLEVCMNSVLNQDYEHIEYIIIDGKSKDNTLNLIQSKAKNHPNIVFISESDNGIYDALNKGIGKATGEVIGFVHSDDFLADNSIISQIAEAFKSEIIDGVYGNLHYVQYNDTDKIIRNWISQPYSPKLLKRGWMPAHPTLFLKKDIYIKNGQFNLDYKIAADYDFILRVFKQKILTFKYLPITITKMRVGGASNRSLRNLIRKTKEDYKAAQANHISFPLRVIFLKNFSKIPQWFSK</sequence>
<evidence type="ECO:0000313" key="2">
    <source>
        <dbReference type="EMBL" id="RTE51714.1"/>
    </source>
</evidence>
<evidence type="ECO:0000259" key="1">
    <source>
        <dbReference type="Pfam" id="PF00535"/>
    </source>
</evidence>
<dbReference type="CDD" id="cd06433">
    <property type="entry name" value="GT_2_WfgS_like"/>
    <property type="match status" value="1"/>
</dbReference>
<keyword evidence="3" id="KW-1185">Reference proteome</keyword>
<dbReference type="PANTHER" id="PTHR22916">
    <property type="entry name" value="GLYCOSYLTRANSFERASE"/>
    <property type="match status" value="1"/>
</dbReference>
<dbReference type="InterPro" id="IPR001173">
    <property type="entry name" value="Glyco_trans_2-like"/>
</dbReference>
<accession>A0A3S0ABN4</accession>
<gene>
    <name evidence="2" type="ORF">EHW67_16005</name>
</gene>
<dbReference type="AlphaFoldDB" id="A0A3S0ABN4"/>
<reference evidence="2 3" key="1">
    <citation type="submission" date="2018-11" db="EMBL/GenBank/DDBJ databases">
        <title>Arenibacter aquaticus sp.nov., a marine bacterium isolated from surface seawater in the South China Sea.</title>
        <authorList>
            <person name="Guo J."/>
            <person name="Sun J."/>
        </authorList>
    </citation>
    <scope>NUCLEOTIDE SEQUENCE [LARGE SCALE GENOMIC DNA]</scope>
    <source>
        <strain evidence="2 3">GUO666</strain>
    </source>
</reference>
<keyword evidence="2" id="KW-0808">Transferase</keyword>
<feature type="domain" description="Glycosyltransferase 2-like" evidence="1">
    <location>
        <begin position="4"/>
        <end position="134"/>
    </location>
</feature>
<dbReference type="Gene3D" id="3.90.550.10">
    <property type="entry name" value="Spore Coat Polysaccharide Biosynthesis Protein SpsA, Chain A"/>
    <property type="match status" value="1"/>
</dbReference>
<dbReference type="RefSeq" id="WP_126163399.1">
    <property type="nucleotide sequence ID" value="NZ_RQPJ01000021.1"/>
</dbReference>
<dbReference type="Proteomes" id="UP000267585">
    <property type="component" value="Unassembled WGS sequence"/>
</dbReference>
<dbReference type="GO" id="GO:0016758">
    <property type="term" value="F:hexosyltransferase activity"/>
    <property type="evidence" value="ECO:0007669"/>
    <property type="project" value="UniProtKB-ARBA"/>
</dbReference>
<dbReference type="PANTHER" id="PTHR22916:SF3">
    <property type="entry name" value="UDP-GLCNAC:BETAGAL BETA-1,3-N-ACETYLGLUCOSAMINYLTRANSFERASE-LIKE PROTEIN 1"/>
    <property type="match status" value="1"/>
</dbReference>
<dbReference type="Pfam" id="PF00535">
    <property type="entry name" value="Glycos_transf_2"/>
    <property type="match status" value="1"/>
</dbReference>
<organism evidence="2 3">
    <name type="scientific">Arenibacter aquaticus</name>
    <dbReference type="NCBI Taxonomy" id="2489054"/>
    <lineage>
        <taxon>Bacteria</taxon>
        <taxon>Pseudomonadati</taxon>
        <taxon>Bacteroidota</taxon>
        <taxon>Flavobacteriia</taxon>
        <taxon>Flavobacteriales</taxon>
        <taxon>Flavobacteriaceae</taxon>
        <taxon>Arenibacter</taxon>
    </lineage>
</organism>
<dbReference type="EMBL" id="RQPJ01000021">
    <property type="protein sequence ID" value="RTE51714.1"/>
    <property type="molecule type" value="Genomic_DNA"/>
</dbReference>
<name>A0A3S0ABN4_9FLAO</name>